<sequence>MAMRNILVFSIIFTVAALLGLIVISQPQAHTSVLRDADDDAFFAGSRELARQGDRDMKRSGQAMDSGDVRLAMSLSKDAARAYHKALADRRYRTAMAVQKELQEALKAKETEKIERMDNMLERAEKIRDAAVRRANALKEHITPSTILQTSDHEMPAKDKLSAQIKLLMKNQKLIGIKPTQLDEDQSDSSQPVPKVLDCGPLANDCNTKQGGEYYIHKQGKTQQDQPQASKSETSEAKADGSRVSMLSATSRRPKSFFSGFKLLKHVSAAERQHQREALLSPKTSQGNSDQFLKSLATGFLTPRAHTSSKGMRAMRGQELYEGSKKLSVLAQMNDLDVEQAKLNKQREDLIRSHLSSAKDHTILVDRMVMQWVPRGMLAIPSSLSFTPVDASEKSNVKAEDANKIRVAASGVSLEEALGEVNKQQVAINKNRLVLMQQIHTSNPNTLIEEAAKAGEAVPVLVQLPSTPEDKAKDLKRKLFKNHFDEATKAFEAANSAFKVAAKGGAANPVVGKTEVSKESHKAETVAAVPVAAAAPAAVKKSHVVQSALPQEPKKVQTEEKKPEEEHAAKSAESIKKSSKAEETQEKKKGLVTYDAVKAAQDLTGFFDDLIAKRVAVGGGHKSSQAEKTHKHQLSGLELERKKEDDLISKQEQEDISVAQLEKERQYVIKSGQPAAYVGNELKHKSAEESRKELNDFYNSLSH</sequence>
<keyword evidence="1" id="KW-0175">Coiled coil</keyword>
<feature type="region of interest" description="Disordered" evidence="2">
    <location>
        <begin position="680"/>
        <end position="703"/>
    </location>
</feature>
<reference evidence="5" key="3">
    <citation type="submission" date="2015-06" db="UniProtKB">
        <authorList>
            <consortium name="EnsemblProtists"/>
        </authorList>
    </citation>
    <scope>IDENTIFICATION</scope>
</reference>
<dbReference type="Proteomes" id="UP000011087">
    <property type="component" value="Unassembled WGS sequence"/>
</dbReference>
<reference evidence="4 6" key="1">
    <citation type="journal article" date="2012" name="Nature">
        <title>Algal genomes reveal evolutionary mosaicism and the fate of nucleomorphs.</title>
        <authorList>
            <consortium name="DOE Joint Genome Institute"/>
            <person name="Curtis B.A."/>
            <person name="Tanifuji G."/>
            <person name="Burki F."/>
            <person name="Gruber A."/>
            <person name="Irimia M."/>
            <person name="Maruyama S."/>
            <person name="Arias M.C."/>
            <person name="Ball S.G."/>
            <person name="Gile G.H."/>
            <person name="Hirakawa Y."/>
            <person name="Hopkins J.F."/>
            <person name="Kuo A."/>
            <person name="Rensing S.A."/>
            <person name="Schmutz J."/>
            <person name="Symeonidi A."/>
            <person name="Elias M."/>
            <person name="Eveleigh R.J."/>
            <person name="Herman E.K."/>
            <person name="Klute M.J."/>
            <person name="Nakayama T."/>
            <person name="Obornik M."/>
            <person name="Reyes-Prieto A."/>
            <person name="Armbrust E.V."/>
            <person name="Aves S.J."/>
            <person name="Beiko R.G."/>
            <person name="Coutinho P."/>
            <person name="Dacks J.B."/>
            <person name="Durnford D.G."/>
            <person name="Fast N.M."/>
            <person name="Green B.R."/>
            <person name="Grisdale C.J."/>
            <person name="Hempel F."/>
            <person name="Henrissat B."/>
            <person name="Hoppner M.P."/>
            <person name="Ishida K."/>
            <person name="Kim E."/>
            <person name="Koreny L."/>
            <person name="Kroth P.G."/>
            <person name="Liu Y."/>
            <person name="Malik S.B."/>
            <person name="Maier U.G."/>
            <person name="McRose D."/>
            <person name="Mock T."/>
            <person name="Neilson J.A."/>
            <person name="Onodera N.T."/>
            <person name="Poole A.M."/>
            <person name="Pritham E.J."/>
            <person name="Richards T.A."/>
            <person name="Rocap G."/>
            <person name="Roy S.W."/>
            <person name="Sarai C."/>
            <person name="Schaack S."/>
            <person name="Shirato S."/>
            <person name="Slamovits C.H."/>
            <person name="Spencer D.F."/>
            <person name="Suzuki S."/>
            <person name="Worden A.Z."/>
            <person name="Zauner S."/>
            <person name="Barry K."/>
            <person name="Bell C."/>
            <person name="Bharti A.K."/>
            <person name="Crow J.A."/>
            <person name="Grimwood J."/>
            <person name="Kramer R."/>
            <person name="Lindquist E."/>
            <person name="Lucas S."/>
            <person name="Salamov A."/>
            <person name="McFadden G.I."/>
            <person name="Lane C.E."/>
            <person name="Keeling P.J."/>
            <person name="Gray M.W."/>
            <person name="Grigoriev I.V."/>
            <person name="Archibald J.M."/>
        </authorList>
    </citation>
    <scope>NUCLEOTIDE SEQUENCE</scope>
    <source>
        <strain evidence="4 6">CCMP2712</strain>
    </source>
</reference>
<feature type="region of interest" description="Disordered" evidence="2">
    <location>
        <begin position="181"/>
        <end position="201"/>
    </location>
</feature>
<keyword evidence="6" id="KW-1185">Reference proteome</keyword>
<dbReference type="KEGG" id="gtt:GUITHDRAFT_163901"/>
<evidence type="ECO:0008006" key="7">
    <source>
        <dbReference type="Google" id="ProtNLM"/>
    </source>
</evidence>
<evidence type="ECO:0000313" key="6">
    <source>
        <dbReference type="Proteomes" id="UP000011087"/>
    </source>
</evidence>
<dbReference type="RefSeq" id="XP_005830293.1">
    <property type="nucleotide sequence ID" value="XM_005830236.1"/>
</dbReference>
<dbReference type="PaxDb" id="55529-EKX43313"/>
<proteinExistence type="predicted"/>
<feature type="chain" id="PRO_5008770914" description="DUF4398 domain-containing protein" evidence="3">
    <location>
        <begin position="18"/>
        <end position="703"/>
    </location>
</feature>
<dbReference type="GeneID" id="17299969"/>
<evidence type="ECO:0000256" key="3">
    <source>
        <dbReference type="SAM" id="SignalP"/>
    </source>
</evidence>
<feature type="region of interest" description="Disordered" evidence="2">
    <location>
        <begin position="618"/>
        <end position="646"/>
    </location>
</feature>
<organism evidence="4">
    <name type="scientific">Guillardia theta (strain CCMP2712)</name>
    <name type="common">Cryptophyte</name>
    <dbReference type="NCBI Taxonomy" id="905079"/>
    <lineage>
        <taxon>Eukaryota</taxon>
        <taxon>Cryptophyceae</taxon>
        <taxon>Pyrenomonadales</taxon>
        <taxon>Geminigeraceae</taxon>
        <taxon>Guillardia</taxon>
    </lineage>
</organism>
<feature type="region of interest" description="Disordered" evidence="2">
    <location>
        <begin position="544"/>
        <end position="594"/>
    </location>
</feature>
<dbReference type="HOGENOM" id="CLU_392551_0_0_1"/>
<feature type="compositionally biased region" description="Basic and acidic residues" evidence="2">
    <location>
        <begin position="681"/>
        <end position="695"/>
    </location>
</feature>
<evidence type="ECO:0000313" key="5">
    <source>
        <dbReference type="EnsemblProtists" id="EKX43313"/>
    </source>
</evidence>
<feature type="coiled-coil region" evidence="1">
    <location>
        <begin position="95"/>
        <end position="141"/>
    </location>
</feature>
<dbReference type="EnsemblProtists" id="EKX43313">
    <property type="protein sequence ID" value="EKX43313"/>
    <property type="gene ID" value="GUITHDRAFT_163901"/>
</dbReference>
<dbReference type="EMBL" id="JH993011">
    <property type="protein sequence ID" value="EKX43313.1"/>
    <property type="molecule type" value="Genomic_DNA"/>
</dbReference>
<feature type="signal peptide" evidence="3">
    <location>
        <begin position="1"/>
        <end position="17"/>
    </location>
</feature>
<feature type="compositionally biased region" description="Polar residues" evidence="2">
    <location>
        <begin position="221"/>
        <end position="232"/>
    </location>
</feature>
<keyword evidence="3" id="KW-0732">Signal</keyword>
<protein>
    <recommendedName>
        <fullName evidence="7">DUF4398 domain-containing protein</fullName>
    </recommendedName>
</protein>
<reference evidence="6" key="2">
    <citation type="submission" date="2012-11" db="EMBL/GenBank/DDBJ databases">
        <authorList>
            <person name="Kuo A."/>
            <person name="Curtis B.A."/>
            <person name="Tanifuji G."/>
            <person name="Burki F."/>
            <person name="Gruber A."/>
            <person name="Irimia M."/>
            <person name="Maruyama S."/>
            <person name="Arias M.C."/>
            <person name="Ball S.G."/>
            <person name="Gile G.H."/>
            <person name="Hirakawa Y."/>
            <person name="Hopkins J.F."/>
            <person name="Rensing S.A."/>
            <person name="Schmutz J."/>
            <person name="Symeonidi A."/>
            <person name="Elias M."/>
            <person name="Eveleigh R.J."/>
            <person name="Herman E.K."/>
            <person name="Klute M.J."/>
            <person name="Nakayama T."/>
            <person name="Obornik M."/>
            <person name="Reyes-Prieto A."/>
            <person name="Armbrust E.V."/>
            <person name="Aves S.J."/>
            <person name="Beiko R.G."/>
            <person name="Coutinho P."/>
            <person name="Dacks J.B."/>
            <person name="Durnford D.G."/>
            <person name="Fast N.M."/>
            <person name="Green B.R."/>
            <person name="Grisdale C."/>
            <person name="Hempe F."/>
            <person name="Henrissat B."/>
            <person name="Hoppner M.P."/>
            <person name="Ishida K.-I."/>
            <person name="Kim E."/>
            <person name="Koreny L."/>
            <person name="Kroth P.G."/>
            <person name="Liu Y."/>
            <person name="Malik S.-B."/>
            <person name="Maier U.G."/>
            <person name="McRose D."/>
            <person name="Mock T."/>
            <person name="Neilson J.A."/>
            <person name="Onodera N.T."/>
            <person name="Poole A.M."/>
            <person name="Pritham E.J."/>
            <person name="Richards T.A."/>
            <person name="Rocap G."/>
            <person name="Roy S.W."/>
            <person name="Sarai C."/>
            <person name="Schaack S."/>
            <person name="Shirato S."/>
            <person name="Slamovits C.H."/>
            <person name="Spencer D.F."/>
            <person name="Suzuki S."/>
            <person name="Worden A.Z."/>
            <person name="Zauner S."/>
            <person name="Barry K."/>
            <person name="Bell C."/>
            <person name="Bharti A.K."/>
            <person name="Crow J.A."/>
            <person name="Grimwood J."/>
            <person name="Kramer R."/>
            <person name="Lindquist E."/>
            <person name="Lucas S."/>
            <person name="Salamov A."/>
            <person name="McFadden G.I."/>
            <person name="Lane C.E."/>
            <person name="Keeling P.J."/>
            <person name="Gray M.W."/>
            <person name="Grigoriev I.V."/>
            <person name="Archibald J.M."/>
        </authorList>
    </citation>
    <scope>NUCLEOTIDE SEQUENCE</scope>
    <source>
        <strain evidence="6">CCMP2712</strain>
    </source>
</reference>
<feature type="compositionally biased region" description="Basic and acidic residues" evidence="2">
    <location>
        <begin position="552"/>
        <end position="589"/>
    </location>
</feature>
<name>L1J469_GUITC</name>
<evidence type="ECO:0000256" key="2">
    <source>
        <dbReference type="SAM" id="MobiDB-lite"/>
    </source>
</evidence>
<evidence type="ECO:0000313" key="4">
    <source>
        <dbReference type="EMBL" id="EKX43313.1"/>
    </source>
</evidence>
<dbReference type="AlphaFoldDB" id="L1J469"/>
<gene>
    <name evidence="4" type="ORF">GUITHDRAFT_163901</name>
</gene>
<accession>L1J469</accession>
<feature type="region of interest" description="Disordered" evidence="2">
    <location>
        <begin position="219"/>
        <end position="248"/>
    </location>
</feature>
<evidence type="ECO:0000256" key="1">
    <source>
        <dbReference type="SAM" id="Coils"/>
    </source>
</evidence>